<dbReference type="OrthoDB" id="9805728at2"/>
<keyword evidence="1" id="KW-0378">Hydrolase</keyword>
<gene>
    <name evidence="3" type="ordered locus">KVU_1379</name>
</gene>
<dbReference type="eggNOG" id="COG2220">
    <property type="taxonomic scope" value="Bacteria"/>
</dbReference>
<dbReference type="PATRIC" id="fig|759362.5.peg.1426"/>
<dbReference type="GO" id="GO:0016787">
    <property type="term" value="F:hydrolase activity"/>
    <property type="evidence" value="ECO:0007669"/>
    <property type="project" value="UniProtKB-KW"/>
</dbReference>
<organism evidence="3 4">
    <name type="scientific">Ketogulonicigenium vulgare (strain WSH-001)</name>
    <dbReference type="NCBI Taxonomy" id="759362"/>
    <lineage>
        <taxon>Bacteria</taxon>
        <taxon>Pseudomonadati</taxon>
        <taxon>Pseudomonadota</taxon>
        <taxon>Alphaproteobacteria</taxon>
        <taxon>Rhodobacterales</taxon>
        <taxon>Roseobacteraceae</taxon>
        <taxon>Ketogulonicigenium</taxon>
    </lineage>
</organism>
<dbReference type="SUPFAM" id="SSF56281">
    <property type="entry name" value="Metallo-hydrolase/oxidoreductase"/>
    <property type="match status" value="1"/>
</dbReference>
<dbReference type="InterPro" id="IPR036866">
    <property type="entry name" value="RibonucZ/Hydroxyglut_hydro"/>
</dbReference>
<evidence type="ECO:0000259" key="2">
    <source>
        <dbReference type="Pfam" id="PF12706"/>
    </source>
</evidence>
<accession>F9Y8P9</accession>
<protein>
    <submittedName>
        <fullName evidence="3">Beta-lactamase domain protein</fullName>
    </submittedName>
</protein>
<dbReference type="PANTHER" id="PTHR43546">
    <property type="entry name" value="UPF0173 METAL-DEPENDENT HYDROLASE MJ1163-RELATED"/>
    <property type="match status" value="1"/>
</dbReference>
<dbReference type="HOGENOM" id="CLU_096448_0_0_5"/>
<evidence type="ECO:0000313" key="4">
    <source>
        <dbReference type="Proteomes" id="UP000000692"/>
    </source>
</evidence>
<name>F9Y8P9_KETVW</name>
<dbReference type="AlphaFoldDB" id="F9Y8P9"/>
<evidence type="ECO:0000256" key="1">
    <source>
        <dbReference type="ARBA" id="ARBA00022801"/>
    </source>
</evidence>
<dbReference type="EMBL" id="CP002018">
    <property type="protein sequence ID" value="AEM41218.1"/>
    <property type="molecule type" value="Genomic_DNA"/>
</dbReference>
<dbReference type="KEGG" id="kvl:KVU_1379"/>
<dbReference type="InterPro" id="IPR001279">
    <property type="entry name" value="Metallo-B-lactamas"/>
</dbReference>
<dbReference type="Pfam" id="PF12706">
    <property type="entry name" value="Lactamase_B_2"/>
    <property type="match status" value="1"/>
</dbReference>
<dbReference type="Proteomes" id="UP000000692">
    <property type="component" value="Chromosome"/>
</dbReference>
<dbReference type="InterPro" id="IPR050114">
    <property type="entry name" value="UPF0173_UPF0282_UlaG_hydrolase"/>
</dbReference>
<dbReference type="PANTHER" id="PTHR43546:SF9">
    <property type="entry name" value="L-ASCORBATE-6-PHOSPHATE LACTONASE ULAG-RELATED"/>
    <property type="match status" value="1"/>
</dbReference>
<evidence type="ECO:0000313" key="3">
    <source>
        <dbReference type="EMBL" id="AEM41218.1"/>
    </source>
</evidence>
<keyword evidence="4" id="KW-1185">Reference proteome</keyword>
<dbReference type="Gene3D" id="3.60.15.10">
    <property type="entry name" value="Ribonuclease Z/Hydroxyacylglutathione hydrolase-like"/>
    <property type="match status" value="1"/>
</dbReference>
<reference evidence="3 4" key="1">
    <citation type="journal article" date="2011" name="J. Bacteriol.">
        <title>Complete genome sequence of the industrial strain Ketogulonicigenium vulgare WSH-001.</title>
        <authorList>
            <person name="Liu L."/>
            <person name="Li Y."/>
            <person name="Zhang J."/>
            <person name="Zhou Z."/>
            <person name="Liu J."/>
            <person name="Li X."/>
            <person name="Zhou J."/>
            <person name="Du G."/>
            <person name="Wang L."/>
            <person name="Chen J."/>
        </authorList>
    </citation>
    <scope>NUCLEOTIDE SEQUENCE [LARGE SCALE GENOMIC DNA]</scope>
    <source>
        <strain evidence="3 4">WSH-001</strain>
    </source>
</reference>
<sequence>MANTTMTKKPVQITQVRNATLVVEYANTKFLIDPLFAAQGAFPGFAGSASSQLANPLVPLPIAQEQLIAVDAVIVTHLHEDHWDAAASAALPKDMPLFAQNEEDADKIRNEGFTDVRVLTQQSQFNGIGLCKTGGQHGTDATLDVIPLGEVCGVVFSHPQYATLYIAGDTIWNDHVQTAIDSHQPDAIVLNIGNAVFMGYDPIIMGLEDAVAVHRAAPNAILIASHMEAINHCILSRQTLYDYAKANGFDTRLLIPADGETVSV</sequence>
<feature type="domain" description="Metallo-beta-lactamase" evidence="2">
    <location>
        <begin position="29"/>
        <end position="227"/>
    </location>
</feature>
<proteinExistence type="predicted"/>